<organism evidence="1 2">
    <name type="scientific">Pseudonocardia bannensis</name>
    <dbReference type="NCBI Taxonomy" id="630973"/>
    <lineage>
        <taxon>Bacteria</taxon>
        <taxon>Bacillati</taxon>
        <taxon>Actinomycetota</taxon>
        <taxon>Actinomycetes</taxon>
        <taxon>Pseudonocardiales</taxon>
        <taxon>Pseudonocardiaceae</taxon>
        <taxon>Pseudonocardia</taxon>
    </lineage>
</organism>
<dbReference type="AlphaFoldDB" id="A0A848DFS9"/>
<dbReference type="PROSITE" id="PS51257">
    <property type="entry name" value="PROKAR_LIPOPROTEIN"/>
    <property type="match status" value="1"/>
</dbReference>
<dbReference type="Proteomes" id="UP000586918">
    <property type="component" value="Unassembled WGS sequence"/>
</dbReference>
<keyword evidence="2" id="KW-1185">Reference proteome</keyword>
<sequence length="135" mass="13519">MGARPVVWASVSCVAALLLTGCSGVRQDAVTRSAAAFTAAVAAGNAGAACAQLTPATRAELEWRFSAPCAAALGELRLPVGTGPVAAVSVWGGSAQVRLADDTLFLSETAGGWKVAAAGCQEQGEAPYRCELEGP</sequence>
<evidence type="ECO:0000313" key="1">
    <source>
        <dbReference type="EMBL" id="NMH91510.1"/>
    </source>
</evidence>
<name>A0A848DFS9_9PSEU</name>
<dbReference type="EMBL" id="JAAXKZ010000019">
    <property type="protein sequence ID" value="NMH91510.1"/>
    <property type="molecule type" value="Genomic_DNA"/>
</dbReference>
<protein>
    <recommendedName>
        <fullName evidence="3">Lipoprotein</fullName>
    </recommendedName>
</protein>
<dbReference type="RefSeq" id="WP_169411640.1">
    <property type="nucleotide sequence ID" value="NZ_JAAXKZ010000019.1"/>
</dbReference>
<proteinExistence type="predicted"/>
<gene>
    <name evidence="1" type="ORF">HF519_07900</name>
</gene>
<evidence type="ECO:0000313" key="2">
    <source>
        <dbReference type="Proteomes" id="UP000586918"/>
    </source>
</evidence>
<reference evidence="1 2" key="1">
    <citation type="submission" date="2020-04" db="EMBL/GenBank/DDBJ databases">
        <authorList>
            <person name="Klaysubun C."/>
            <person name="Duangmal K."/>
            <person name="Lipun K."/>
        </authorList>
    </citation>
    <scope>NUCLEOTIDE SEQUENCE [LARGE SCALE GENOMIC DNA]</scope>
    <source>
        <strain evidence="1 2">DSM 45300</strain>
    </source>
</reference>
<evidence type="ECO:0008006" key="3">
    <source>
        <dbReference type="Google" id="ProtNLM"/>
    </source>
</evidence>
<comment type="caution">
    <text evidence="1">The sequence shown here is derived from an EMBL/GenBank/DDBJ whole genome shotgun (WGS) entry which is preliminary data.</text>
</comment>
<accession>A0A848DFS9</accession>